<dbReference type="EMBL" id="HACA01007724">
    <property type="protein sequence ID" value="CDW25085.1"/>
    <property type="molecule type" value="Transcribed_RNA"/>
</dbReference>
<organism evidence="1">
    <name type="scientific">Lepeophtheirus salmonis</name>
    <name type="common">Salmon louse</name>
    <name type="synonym">Caligus salmonis</name>
    <dbReference type="NCBI Taxonomy" id="72036"/>
    <lineage>
        <taxon>Eukaryota</taxon>
        <taxon>Metazoa</taxon>
        <taxon>Ecdysozoa</taxon>
        <taxon>Arthropoda</taxon>
        <taxon>Crustacea</taxon>
        <taxon>Multicrustacea</taxon>
        <taxon>Hexanauplia</taxon>
        <taxon>Copepoda</taxon>
        <taxon>Siphonostomatoida</taxon>
        <taxon>Caligidae</taxon>
        <taxon>Lepeophtheirus</taxon>
    </lineage>
</organism>
<accession>A0A0K2TGV9</accession>
<name>A0A0K2TGV9_LEPSM</name>
<dbReference type="AlphaFoldDB" id="A0A0K2TGV9"/>
<sequence>MNGSFHCFDADISFHGRSLSFMNTGNFPWMNFYPVVYRRV</sequence>
<proteinExistence type="predicted"/>
<protein>
    <submittedName>
        <fullName evidence="1">Uncharacterized protein</fullName>
    </submittedName>
</protein>
<evidence type="ECO:0000313" key="1">
    <source>
        <dbReference type="EMBL" id="CDW25085.1"/>
    </source>
</evidence>
<reference evidence="1" key="1">
    <citation type="submission" date="2014-05" db="EMBL/GenBank/DDBJ databases">
        <authorList>
            <person name="Chronopoulou M."/>
        </authorList>
    </citation>
    <scope>NUCLEOTIDE SEQUENCE</scope>
    <source>
        <tissue evidence="1">Whole organism</tissue>
    </source>
</reference>